<dbReference type="GO" id="GO:0046872">
    <property type="term" value="F:metal ion binding"/>
    <property type="evidence" value="ECO:0007669"/>
    <property type="project" value="UniProtKB-KW"/>
</dbReference>
<keyword evidence="4 7" id="KW-0479">Metal-binding</keyword>
<evidence type="ECO:0000313" key="9">
    <source>
        <dbReference type="Proteomes" id="UP000739565"/>
    </source>
</evidence>
<dbReference type="InterPro" id="IPR036264">
    <property type="entry name" value="Bact_exopeptidase_dim_dom"/>
</dbReference>
<comment type="subunit">
    <text evidence="3">Homodimer.</text>
</comment>
<evidence type="ECO:0000256" key="6">
    <source>
        <dbReference type="ARBA" id="ARBA00023211"/>
    </source>
</evidence>
<name>A0A953T1X4_9BURK</name>
<comment type="cofactor">
    <cofactor evidence="1">
        <name>Mn(2+)</name>
        <dbReference type="ChEBI" id="CHEBI:29035"/>
    </cofactor>
</comment>
<proteinExistence type="inferred from homology"/>
<feature type="binding site" evidence="7">
    <location>
        <position position="102"/>
    </location>
    <ligand>
        <name>Zn(2+)</name>
        <dbReference type="ChEBI" id="CHEBI:29105"/>
        <label>1</label>
    </ligand>
</feature>
<comment type="cofactor">
    <cofactor evidence="7">
        <name>Zn(2+)</name>
        <dbReference type="ChEBI" id="CHEBI:29105"/>
    </cofactor>
    <text evidence="7">Binds 2 Zn(2+) ions per subunit.</text>
</comment>
<dbReference type="PANTHER" id="PTHR32494:SF19">
    <property type="entry name" value="ALLANTOATE DEIMINASE-RELATED"/>
    <property type="match status" value="1"/>
</dbReference>
<keyword evidence="6" id="KW-0464">Manganese</keyword>
<evidence type="ECO:0000256" key="5">
    <source>
        <dbReference type="ARBA" id="ARBA00022801"/>
    </source>
</evidence>
<feature type="binding site" evidence="7">
    <location>
        <position position="401"/>
    </location>
    <ligand>
        <name>Zn(2+)</name>
        <dbReference type="ChEBI" id="CHEBI:29105"/>
        <label>2</label>
    </ligand>
</feature>
<dbReference type="SUPFAM" id="SSF53187">
    <property type="entry name" value="Zn-dependent exopeptidases"/>
    <property type="match status" value="1"/>
</dbReference>
<dbReference type="GO" id="GO:0016813">
    <property type="term" value="F:hydrolase activity, acting on carbon-nitrogen (but not peptide) bonds, in linear amidines"/>
    <property type="evidence" value="ECO:0007669"/>
    <property type="project" value="InterPro"/>
</dbReference>
<keyword evidence="5 8" id="KW-0378">Hydrolase</keyword>
<dbReference type="RefSeq" id="WP_259661188.1">
    <property type="nucleotide sequence ID" value="NZ_JAHXRI010000007.1"/>
</dbReference>
<evidence type="ECO:0000256" key="2">
    <source>
        <dbReference type="ARBA" id="ARBA00006153"/>
    </source>
</evidence>
<comment type="caution">
    <text evidence="8">The sequence shown here is derived from an EMBL/GenBank/DDBJ whole genome shotgun (WGS) entry which is preliminary data.</text>
</comment>
<dbReference type="Gene3D" id="3.40.630.10">
    <property type="entry name" value="Zn peptidases"/>
    <property type="match status" value="1"/>
</dbReference>
<evidence type="ECO:0000256" key="3">
    <source>
        <dbReference type="ARBA" id="ARBA00011738"/>
    </source>
</evidence>
<feature type="binding site" evidence="7">
    <location>
        <position position="204"/>
    </location>
    <ligand>
        <name>Zn(2+)</name>
        <dbReference type="ChEBI" id="CHEBI:29105"/>
        <label>1</label>
    </ligand>
</feature>
<accession>A0A953T1X4</accession>
<keyword evidence="9" id="KW-1185">Reference proteome</keyword>
<dbReference type="EMBL" id="JAHXRI010000007">
    <property type="protein sequence ID" value="MBZ1350778.1"/>
    <property type="molecule type" value="Genomic_DNA"/>
</dbReference>
<comment type="similarity">
    <text evidence="2">Belongs to the peptidase M20 family.</text>
</comment>
<evidence type="ECO:0000256" key="1">
    <source>
        <dbReference type="ARBA" id="ARBA00001936"/>
    </source>
</evidence>
<dbReference type="Pfam" id="PF01546">
    <property type="entry name" value="Peptidase_M20"/>
    <property type="match status" value="1"/>
</dbReference>
<reference evidence="8" key="1">
    <citation type="submission" date="2021-07" db="EMBL/GenBank/DDBJ databases">
        <title>New genus and species of the family Alcaligenaceae.</title>
        <authorList>
            <person name="Hahn M.W."/>
        </authorList>
    </citation>
    <scope>NUCLEOTIDE SEQUENCE</scope>
    <source>
        <strain evidence="8">LF4-65</strain>
    </source>
</reference>
<dbReference type="InterPro" id="IPR002933">
    <property type="entry name" value="Peptidase_M20"/>
</dbReference>
<dbReference type="NCBIfam" id="TIGR01879">
    <property type="entry name" value="hydantase"/>
    <property type="match status" value="1"/>
</dbReference>
<sequence length="430" mass="45923">MNAGLKVDSLVMSLYPEAQWLFDQLREGSADAARGGVTRDTYGPGEQFAHDLVAKYAADLGLEIRHDHMRNTYMVLPGLDRAAPAVVIGSHLDSVAAGGNYDGAAGVVAGLIAVEAIRESGLQPECDIVVMGVRAEESIWFQVSYIGSRGALGSLQATALQAKRIDTGRTLAEHLLEAGGDPTAVERSAAYLTPQNVKAFMEVHIEQAPSLAIDGHAIAIGSGVPGNFRYPKIKITGEYGHVGLGRRYRHDASLAGADIALGLDKIWAEWEQAGRLMACTIGEFQTNSARHGLTIVPGEFGLSLDVRAYDSADLAELKEKFLALVKDVATKRRVKIELGPEASAGVAPADPLITSQLRACAKELGLRAPDLPSPASHDSAAFYAAGIPFGFLFIRNPNGSHHPDEEMSVDDFLMATSVLTQWLVTHCCKN</sequence>
<dbReference type="PANTHER" id="PTHR32494">
    <property type="entry name" value="ALLANTOATE DEIMINASE-RELATED"/>
    <property type="match status" value="1"/>
</dbReference>
<dbReference type="InterPro" id="IPR010158">
    <property type="entry name" value="Amidase_Cbmase"/>
</dbReference>
<feature type="binding site" evidence="7">
    <location>
        <position position="91"/>
    </location>
    <ligand>
        <name>Zn(2+)</name>
        <dbReference type="ChEBI" id="CHEBI:29105"/>
        <label>1</label>
    </ligand>
</feature>
<evidence type="ECO:0000256" key="7">
    <source>
        <dbReference type="PIRSR" id="PIRSR001235-1"/>
    </source>
</evidence>
<dbReference type="Proteomes" id="UP000739565">
    <property type="component" value="Unassembled WGS sequence"/>
</dbReference>
<gene>
    <name evidence="8" type="ORF">KZZ10_08985</name>
</gene>
<organism evidence="8 9">
    <name type="scientific">Zwartia hollandica</name>
    <dbReference type="NCBI Taxonomy" id="324606"/>
    <lineage>
        <taxon>Bacteria</taxon>
        <taxon>Pseudomonadati</taxon>
        <taxon>Pseudomonadota</taxon>
        <taxon>Betaproteobacteria</taxon>
        <taxon>Burkholderiales</taxon>
        <taxon>Alcaligenaceae</taxon>
        <taxon>Zwartia</taxon>
    </lineage>
</organism>
<dbReference type="PIRSF" id="PIRSF001235">
    <property type="entry name" value="Amidase_carbamoylase"/>
    <property type="match status" value="1"/>
</dbReference>
<evidence type="ECO:0000256" key="4">
    <source>
        <dbReference type="ARBA" id="ARBA00022723"/>
    </source>
</evidence>
<feature type="binding site" evidence="7">
    <location>
        <position position="137"/>
    </location>
    <ligand>
        <name>Zn(2+)</name>
        <dbReference type="ChEBI" id="CHEBI:29105"/>
        <label>2</label>
    </ligand>
</feature>
<feature type="binding site" evidence="7">
    <location>
        <position position="102"/>
    </location>
    <ligand>
        <name>Zn(2+)</name>
        <dbReference type="ChEBI" id="CHEBI:29105"/>
        <label>2</label>
    </ligand>
</feature>
<evidence type="ECO:0000313" key="8">
    <source>
        <dbReference type="EMBL" id="MBZ1350778.1"/>
    </source>
</evidence>
<protein>
    <submittedName>
        <fullName evidence="8">Zn-dependent hydrolase</fullName>
    </submittedName>
</protein>
<dbReference type="SUPFAM" id="SSF55031">
    <property type="entry name" value="Bacterial exopeptidase dimerisation domain"/>
    <property type="match status" value="1"/>
</dbReference>
<dbReference type="Gene3D" id="3.30.70.360">
    <property type="match status" value="1"/>
</dbReference>
<keyword evidence="7" id="KW-0862">Zinc</keyword>
<dbReference type="AlphaFoldDB" id="A0A953T1X4"/>